<feature type="region of interest" description="Disordered" evidence="1">
    <location>
        <begin position="134"/>
        <end position="157"/>
    </location>
</feature>
<dbReference type="Proteomes" id="UP001497457">
    <property type="component" value="Chromosome 24b"/>
</dbReference>
<feature type="transmembrane region" description="Helical" evidence="2">
    <location>
        <begin position="79"/>
        <end position="96"/>
    </location>
</feature>
<evidence type="ECO:0000313" key="3">
    <source>
        <dbReference type="EMBL" id="CAL4992059.1"/>
    </source>
</evidence>
<dbReference type="EMBL" id="OZ075134">
    <property type="protein sequence ID" value="CAL4992059.1"/>
    <property type="molecule type" value="Genomic_DNA"/>
</dbReference>
<name>A0ABC9B3C4_9POAL</name>
<keyword evidence="2" id="KW-0812">Transmembrane</keyword>
<sequence>MAGARKKCGVPALGWWLIAVGTFRSAFTWSCFFGSSSLCSATLSETQITDAHGRTAAVWTLLSCTLCFLRAFNLGSRPLYAATFLSFVYALGYLAAECLVFHTMRAASLATFIFVAGTSMVWMLLEWNSDGHGRRRPRGATKQPDPSSFPMGVSLAD</sequence>
<dbReference type="Pfam" id="PF03694">
    <property type="entry name" value="Erg28"/>
    <property type="match status" value="1"/>
</dbReference>
<keyword evidence="4" id="KW-1185">Reference proteome</keyword>
<dbReference type="PANTHER" id="PTHR15451:SF20">
    <property type="entry name" value="ERGOSTEROL BIOSYNTHETIC PROTEIN 28"/>
    <property type="match status" value="1"/>
</dbReference>
<keyword evidence="2" id="KW-1133">Transmembrane helix</keyword>
<proteinExistence type="predicted"/>
<evidence type="ECO:0000256" key="2">
    <source>
        <dbReference type="SAM" id="Phobius"/>
    </source>
</evidence>
<evidence type="ECO:0000256" key="1">
    <source>
        <dbReference type="SAM" id="MobiDB-lite"/>
    </source>
</evidence>
<evidence type="ECO:0008006" key="5">
    <source>
        <dbReference type="Google" id="ProtNLM"/>
    </source>
</evidence>
<dbReference type="PANTHER" id="PTHR15451">
    <property type="entry name" value="ERGOSTEROL BIOSYNTHETIC PROTEIN 28-RELATED"/>
    <property type="match status" value="1"/>
</dbReference>
<protein>
    <recommendedName>
        <fullName evidence="5">Ergosterol biosynthetic protein 28</fullName>
    </recommendedName>
</protein>
<gene>
    <name evidence="3" type="ORF">URODEC1_LOCUS60932</name>
</gene>
<dbReference type="AlphaFoldDB" id="A0ABC9B3C4"/>
<keyword evidence="2" id="KW-0472">Membrane</keyword>
<feature type="transmembrane region" description="Helical" evidence="2">
    <location>
        <begin position="102"/>
        <end position="125"/>
    </location>
</feature>
<evidence type="ECO:0000313" key="4">
    <source>
        <dbReference type="Proteomes" id="UP001497457"/>
    </source>
</evidence>
<feature type="transmembrane region" description="Helical" evidence="2">
    <location>
        <begin position="51"/>
        <end position="72"/>
    </location>
</feature>
<reference evidence="4" key="1">
    <citation type="submission" date="2024-06" db="EMBL/GenBank/DDBJ databases">
        <authorList>
            <person name="Ryan C."/>
        </authorList>
    </citation>
    <scope>NUCLEOTIDE SEQUENCE [LARGE SCALE GENOMIC DNA]</scope>
</reference>
<dbReference type="InterPro" id="IPR005352">
    <property type="entry name" value="Erg28"/>
</dbReference>
<accession>A0ABC9B3C4</accession>
<reference evidence="3 4" key="2">
    <citation type="submission" date="2024-10" db="EMBL/GenBank/DDBJ databases">
        <authorList>
            <person name="Ryan C."/>
        </authorList>
    </citation>
    <scope>NUCLEOTIDE SEQUENCE [LARGE SCALE GENOMIC DNA]</scope>
</reference>
<organism evidence="3 4">
    <name type="scientific">Urochloa decumbens</name>
    <dbReference type="NCBI Taxonomy" id="240449"/>
    <lineage>
        <taxon>Eukaryota</taxon>
        <taxon>Viridiplantae</taxon>
        <taxon>Streptophyta</taxon>
        <taxon>Embryophyta</taxon>
        <taxon>Tracheophyta</taxon>
        <taxon>Spermatophyta</taxon>
        <taxon>Magnoliopsida</taxon>
        <taxon>Liliopsida</taxon>
        <taxon>Poales</taxon>
        <taxon>Poaceae</taxon>
        <taxon>PACMAD clade</taxon>
        <taxon>Panicoideae</taxon>
        <taxon>Panicodae</taxon>
        <taxon>Paniceae</taxon>
        <taxon>Melinidinae</taxon>
        <taxon>Urochloa</taxon>
    </lineage>
</organism>